<proteinExistence type="predicted"/>
<evidence type="ECO:0000313" key="1">
    <source>
        <dbReference type="EMBL" id="KAG6702817.1"/>
    </source>
</evidence>
<organism evidence="1 2">
    <name type="scientific">Carya illinoinensis</name>
    <name type="common">Pecan</name>
    <dbReference type="NCBI Taxonomy" id="32201"/>
    <lineage>
        <taxon>Eukaryota</taxon>
        <taxon>Viridiplantae</taxon>
        <taxon>Streptophyta</taxon>
        <taxon>Embryophyta</taxon>
        <taxon>Tracheophyta</taxon>
        <taxon>Spermatophyta</taxon>
        <taxon>Magnoliopsida</taxon>
        <taxon>eudicotyledons</taxon>
        <taxon>Gunneridae</taxon>
        <taxon>Pentapetalae</taxon>
        <taxon>rosids</taxon>
        <taxon>fabids</taxon>
        <taxon>Fagales</taxon>
        <taxon>Juglandaceae</taxon>
        <taxon>Carya</taxon>
    </lineage>
</organism>
<evidence type="ECO:0000313" key="2">
    <source>
        <dbReference type="Proteomes" id="UP000811246"/>
    </source>
</evidence>
<name>A0A922JEE7_CARIL</name>
<dbReference type="EMBL" id="CM031831">
    <property type="protein sequence ID" value="KAG6702817.1"/>
    <property type="molecule type" value="Genomic_DNA"/>
</dbReference>
<dbReference type="AlphaFoldDB" id="A0A922JEE7"/>
<protein>
    <submittedName>
        <fullName evidence="1">Uncharacterized protein</fullName>
    </submittedName>
</protein>
<sequence length="94" mass="10930">MSRFREREVEHENIRACILREREREVVYCGSCFNGQIGGFHGDQDASEDPNCKHCSKSVAGLIRIHRRRDFIDWDSQLDLIPNVALISSRSFLH</sequence>
<reference evidence="1" key="1">
    <citation type="submission" date="2021-01" db="EMBL/GenBank/DDBJ databases">
        <authorList>
            <person name="Lovell J.T."/>
            <person name="Bentley N."/>
            <person name="Bhattarai G."/>
            <person name="Jenkins J.W."/>
            <person name="Sreedasyam A."/>
            <person name="Alarcon Y."/>
            <person name="Bock C."/>
            <person name="Boston L."/>
            <person name="Carlson J."/>
            <person name="Cervantes K."/>
            <person name="Clermont K."/>
            <person name="Krom N."/>
            <person name="Kubenka K."/>
            <person name="Mamidi S."/>
            <person name="Mattison C."/>
            <person name="Monteros M."/>
            <person name="Pisani C."/>
            <person name="Plott C."/>
            <person name="Rajasekar S."/>
            <person name="Rhein H.S."/>
            <person name="Rohla C."/>
            <person name="Song M."/>
            <person name="Hilaire R.S."/>
            <person name="Shu S."/>
            <person name="Wells L."/>
            <person name="Wang X."/>
            <person name="Webber J."/>
            <person name="Heerema R.J."/>
            <person name="Klein P."/>
            <person name="Conner P."/>
            <person name="Grauke L."/>
            <person name="Grimwood J."/>
            <person name="Schmutz J."/>
            <person name="Randall J.J."/>
        </authorList>
    </citation>
    <scope>NUCLEOTIDE SEQUENCE</scope>
    <source>
        <tissue evidence="1">Leaf</tissue>
    </source>
</reference>
<accession>A0A922JEE7</accession>
<dbReference type="Proteomes" id="UP000811246">
    <property type="component" value="Chromosome 7"/>
</dbReference>
<comment type="caution">
    <text evidence="1">The sequence shown here is derived from an EMBL/GenBank/DDBJ whole genome shotgun (WGS) entry which is preliminary data.</text>
</comment>
<gene>
    <name evidence="1" type="ORF">I3842_07G055200</name>
</gene>